<sequence>MVNPIPETVRKLWDNWNIRGVILFSLSLQTVLILFAPLRKGTGSKLIISVIWSAYLLADWAANFGVGLITERARDTPEPSIPAENNELLAFWAPFLLLHVGGPDTITAFALEDNELWLRHLFGLAFQAVAAVYIFLLSLPGNKLLFPTVLVFIAGMIKSFERIRTLHLASQEKFRDSTARKFVEHRLNVIKEGADYLDAASQYFQFFKGIVVDLLHHFHAYGLAIRGPSFGTFGPEKALGIIEVELNLFYEIFHTKIQVICSLLGIILRFTSLGSVVAALSIFYFRVEKHGRFNEFDVRVTYTLFLGAIALDIIAFFMLIFSDWTFTVLRNDDVKSRFGKFSNLIVAVLRWFLILKSPRWQHSHDGGKYELLATPFPFRRWSGSVSGISVMTFWLNARPSRVHKVKSCWQLACQNVIRKLGIDGIIACTVNAIDGCIHSCGIHKIFQNIALATNKVIYFLYKIMAELGFLTEKLIALLGLGDVVLLRRIKRSQSHEPLLKEMWKFIFSEIKEKADDANDPEAGNSGICSASGSCTLKKLANARVEEITERKTEDVPELPASVVLWHLATDLLYYTNEEVSIQKTKDAREFSKILSDYMFYLLLVKPTMLNIAATLMKLVAQILFDLSDRKISSVKEICEKIMLKDNHIGELHAAADLVEELKKFEEDKRWELVSKVWVELMCYGAIRCRTRAHTQQVTSGGELITFVWVLMHHFELVKPQVL</sequence>
<accession>A0ACB8JLJ7</accession>
<organism evidence="1 2">
    <name type="scientific">Citrus sinensis</name>
    <name type="common">Sweet orange</name>
    <name type="synonym">Citrus aurantium var. sinensis</name>
    <dbReference type="NCBI Taxonomy" id="2711"/>
    <lineage>
        <taxon>Eukaryota</taxon>
        <taxon>Viridiplantae</taxon>
        <taxon>Streptophyta</taxon>
        <taxon>Embryophyta</taxon>
        <taxon>Tracheophyta</taxon>
        <taxon>Spermatophyta</taxon>
        <taxon>Magnoliopsida</taxon>
        <taxon>eudicotyledons</taxon>
        <taxon>Gunneridae</taxon>
        <taxon>Pentapetalae</taxon>
        <taxon>rosids</taxon>
        <taxon>malvids</taxon>
        <taxon>Sapindales</taxon>
        <taxon>Rutaceae</taxon>
        <taxon>Aurantioideae</taxon>
        <taxon>Citrus</taxon>
    </lineage>
</organism>
<keyword evidence="2" id="KW-1185">Reference proteome</keyword>
<name>A0ACB8JLJ7_CITSI</name>
<comment type="caution">
    <text evidence="1">The sequence shown here is derived from an EMBL/GenBank/DDBJ whole genome shotgun (WGS) entry which is preliminary data.</text>
</comment>
<proteinExistence type="predicted"/>
<gene>
    <name evidence="1" type="ORF">KPL71_022213</name>
</gene>
<reference evidence="2" key="1">
    <citation type="journal article" date="2023" name="Hortic. Res.">
        <title>A chromosome-level phased genome enabling allele-level studies in sweet orange: a case study on citrus Huanglongbing tolerance.</title>
        <authorList>
            <person name="Wu B."/>
            <person name="Yu Q."/>
            <person name="Deng Z."/>
            <person name="Duan Y."/>
            <person name="Luo F."/>
            <person name="Gmitter F. Jr."/>
        </authorList>
    </citation>
    <scope>NUCLEOTIDE SEQUENCE [LARGE SCALE GENOMIC DNA]</scope>
    <source>
        <strain evidence="2">cv. Valencia</strain>
    </source>
</reference>
<dbReference type="Proteomes" id="UP000829398">
    <property type="component" value="Chromosome 7"/>
</dbReference>
<evidence type="ECO:0000313" key="1">
    <source>
        <dbReference type="EMBL" id="KAH9718399.1"/>
    </source>
</evidence>
<evidence type="ECO:0000313" key="2">
    <source>
        <dbReference type="Proteomes" id="UP000829398"/>
    </source>
</evidence>
<dbReference type="EMBL" id="CM039176">
    <property type="protein sequence ID" value="KAH9718399.1"/>
    <property type="molecule type" value="Genomic_DNA"/>
</dbReference>
<protein>
    <submittedName>
        <fullName evidence="1">DUF4220 domain-containing protein</fullName>
    </submittedName>
</protein>